<dbReference type="EMBL" id="LUAY01003319">
    <property type="protein sequence ID" value="KYB45691.1"/>
    <property type="molecule type" value="Genomic_DNA"/>
</dbReference>
<sequence length="107" mass="12112">MRAFAELLDRLVLTPQRNGKLRLLVDYFRTTPDPDRGLALAAITRDLELQSVKPAMLRALIAERSDPTLFAYSYDYVGDLAETISLIWPRPERNPGGCQPAAQRRRA</sequence>
<organism evidence="1">
    <name type="scientific">Brucella anthropi</name>
    <name type="common">Ochrobactrum anthropi</name>
    <dbReference type="NCBI Taxonomy" id="529"/>
    <lineage>
        <taxon>Bacteria</taxon>
        <taxon>Pseudomonadati</taxon>
        <taxon>Pseudomonadota</taxon>
        <taxon>Alphaproteobacteria</taxon>
        <taxon>Hyphomicrobiales</taxon>
        <taxon>Brucellaceae</taxon>
        <taxon>Brucella/Ochrobactrum group</taxon>
        <taxon>Brucella</taxon>
    </lineage>
</organism>
<evidence type="ECO:0008006" key="2">
    <source>
        <dbReference type="Google" id="ProtNLM"/>
    </source>
</evidence>
<gene>
    <name evidence="1" type="ORF">AB664_05770</name>
</gene>
<accession>A0A656Z6A2</accession>
<name>A0A656Z6A2_BRUAN</name>
<reference evidence="1" key="1">
    <citation type="submission" date="2016-02" db="EMBL/GenBank/DDBJ databases">
        <title>Genomic sequences of Ochrobactrum anthropi.</title>
        <authorList>
            <person name="Chudasama K.S."/>
            <person name="Thaker V.S."/>
        </authorList>
    </citation>
    <scope>NUCLEOTIDE SEQUENCE [LARGE SCALE GENOMIC DNA]</scope>
    <source>
        <strain evidence="1">SUBG007</strain>
    </source>
</reference>
<evidence type="ECO:0000313" key="1">
    <source>
        <dbReference type="EMBL" id="KYB45691.1"/>
    </source>
</evidence>
<comment type="caution">
    <text evidence="1">The sequence shown here is derived from an EMBL/GenBank/DDBJ whole genome shotgun (WGS) entry which is preliminary data.</text>
</comment>
<proteinExistence type="predicted"/>
<dbReference type="AlphaFoldDB" id="A0A656Z6A2"/>
<protein>
    <recommendedName>
        <fullName evidence="2">ATP-dependent DNA ligase</fullName>
    </recommendedName>
</protein>